<dbReference type="EMBL" id="JPKZ01002600">
    <property type="protein sequence ID" value="KHN75863.1"/>
    <property type="molecule type" value="Genomic_DNA"/>
</dbReference>
<dbReference type="Pfam" id="PF13669">
    <property type="entry name" value="Glyoxalase_4"/>
    <property type="match status" value="1"/>
</dbReference>
<dbReference type="GO" id="GO:0005739">
    <property type="term" value="C:mitochondrion"/>
    <property type="evidence" value="ECO:0007669"/>
    <property type="project" value="TreeGrafter"/>
</dbReference>
<dbReference type="Gene3D" id="3.10.180.10">
    <property type="entry name" value="2,3-Dihydroxybiphenyl 1,2-Dioxygenase, domain 1"/>
    <property type="match status" value="1"/>
</dbReference>
<evidence type="ECO:0000256" key="3">
    <source>
        <dbReference type="SAM" id="SignalP"/>
    </source>
</evidence>
<evidence type="ECO:0000256" key="1">
    <source>
        <dbReference type="ARBA" id="ARBA00009308"/>
    </source>
</evidence>
<dbReference type="PANTHER" id="PTHR43048:SF3">
    <property type="entry name" value="METHYLMALONYL-COA EPIMERASE, MITOCHONDRIAL"/>
    <property type="match status" value="1"/>
</dbReference>
<evidence type="ECO:0000313" key="5">
    <source>
        <dbReference type="EMBL" id="KHN75863.1"/>
    </source>
</evidence>
<dbReference type="STRING" id="6265.A0A0B2V2S8"/>
<dbReference type="GO" id="GO:0046872">
    <property type="term" value="F:metal ion binding"/>
    <property type="evidence" value="ECO:0007669"/>
    <property type="project" value="UniProtKB-KW"/>
</dbReference>
<reference evidence="5 6" key="1">
    <citation type="submission" date="2014-11" db="EMBL/GenBank/DDBJ databases">
        <title>Genetic blueprint of the zoonotic pathogen Toxocara canis.</title>
        <authorList>
            <person name="Zhu X.-Q."/>
            <person name="Korhonen P.K."/>
            <person name="Cai H."/>
            <person name="Young N.D."/>
            <person name="Nejsum P."/>
            <person name="von Samson-Himmelstjerna G."/>
            <person name="Boag P.R."/>
            <person name="Tan P."/>
            <person name="Li Q."/>
            <person name="Min J."/>
            <person name="Yang Y."/>
            <person name="Wang X."/>
            <person name="Fang X."/>
            <person name="Hall R.S."/>
            <person name="Hofmann A."/>
            <person name="Sternberg P.W."/>
            <person name="Jex A.R."/>
            <person name="Gasser R.B."/>
        </authorList>
    </citation>
    <scope>NUCLEOTIDE SEQUENCE [LARGE SCALE GENOMIC DNA]</scope>
    <source>
        <strain evidence="5">PN_DK_2014</strain>
    </source>
</reference>
<dbReference type="SUPFAM" id="SSF54593">
    <property type="entry name" value="Glyoxalase/Bleomycin resistance protein/Dihydroxybiphenyl dioxygenase"/>
    <property type="match status" value="1"/>
</dbReference>
<dbReference type="PROSITE" id="PS51819">
    <property type="entry name" value="VOC"/>
    <property type="match status" value="1"/>
</dbReference>
<accession>A0A0B2V2S8</accession>
<dbReference type="NCBIfam" id="TIGR03081">
    <property type="entry name" value="metmalonyl_epim"/>
    <property type="match status" value="1"/>
</dbReference>
<dbReference type="OMA" id="IHHICYE"/>
<dbReference type="GO" id="GO:0004493">
    <property type="term" value="F:methylmalonyl-CoA epimerase activity"/>
    <property type="evidence" value="ECO:0007669"/>
    <property type="project" value="TreeGrafter"/>
</dbReference>
<proteinExistence type="inferred from homology"/>
<dbReference type="InterPro" id="IPR037523">
    <property type="entry name" value="VOC_core"/>
</dbReference>
<sequence>MLGKAAILIVFVIALGELENMGIADATMAHPLAGLLGRLNHAAIITPDIERSRKFYIDLGAKVSETKAVPEWGVQTAFVELPNTKIEFVYPYADDSPVKEFLVQNPKGGLHHICIEVSNIHTAIAEARKLGIRTKGDEPKVGAHGKLVIFLNSEDTGNVNIELEEK</sequence>
<evidence type="ECO:0000256" key="2">
    <source>
        <dbReference type="ARBA" id="ARBA00022723"/>
    </source>
</evidence>
<comment type="similarity">
    <text evidence="1">Belongs to the methylmalonyl-CoA epimerase family.</text>
</comment>
<gene>
    <name evidence="5" type="primary">Mcee</name>
    <name evidence="5" type="ORF">Tcan_12863</name>
</gene>
<keyword evidence="6" id="KW-1185">Reference proteome</keyword>
<name>A0A0B2V2S8_TOXCA</name>
<comment type="caution">
    <text evidence="5">The sequence shown here is derived from an EMBL/GenBank/DDBJ whole genome shotgun (WGS) entry which is preliminary data.</text>
</comment>
<dbReference type="InterPro" id="IPR017515">
    <property type="entry name" value="MeMalonyl-CoA_epimerase"/>
</dbReference>
<dbReference type="Proteomes" id="UP000031036">
    <property type="component" value="Unassembled WGS sequence"/>
</dbReference>
<protein>
    <submittedName>
        <fullName evidence="5">Methylmalonyl-CoA epimerase, mitochondrial</fullName>
    </submittedName>
</protein>
<dbReference type="AlphaFoldDB" id="A0A0B2V2S8"/>
<keyword evidence="3" id="KW-0732">Signal</keyword>
<dbReference type="GO" id="GO:0046491">
    <property type="term" value="P:L-methylmalonyl-CoA metabolic process"/>
    <property type="evidence" value="ECO:0007669"/>
    <property type="project" value="TreeGrafter"/>
</dbReference>
<dbReference type="CDD" id="cd07249">
    <property type="entry name" value="MMCE"/>
    <property type="match status" value="1"/>
</dbReference>
<evidence type="ECO:0000313" key="6">
    <source>
        <dbReference type="Proteomes" id="UP000031036"/>
    </source>
</evidence>
<feature type="chain" id="PRO_5002095881" evidence="3">
    <location>
        <begin position="17"/>
        <end position="166"/>
    </location>
</feature>
<evidence type="ECO:0000259" key="4">
    <source>
        <dbReference type="PROSITE" id="PS51819"/>
    </source>
</evidence>
<dbReference type="PANTHER" id="PTHR43048">
    <property type="entry name" value="METHYLMALONYL-COA EPIMERASE"/>
    <property type="match status" value="1"/>
</dbReference>
<keyword evidence="2" id="KW-0479">Metal-binding</keyword>
<feature type="domain" description="VOC" evidence="4">
    <location>
        <begin position="38"/>
        <end position="166"/>
    </location>
</feature>
<feature type="signal peptide" evidence="3">
    <location>
        <begin position="1"/>
        <end position="16"/>
    </location>
</feature>
<organism evidence="5 6">
    <name type="scientific">Toxocara canis</name>
    <name type="common">Canine roundworm</name>
    <dbReference type="NCBI Taxonomy" id="6265"/>
    <lineage>
        <taxon>Eukaryota</taxon>
        <taxon>Metazoa</taxon>
        <taxon>Ecdysozoa</taxon>
        <taxon>Nematoda</taxon>
        <taxon>Chromadorea</taxon>
        <taxon>Rhabditida</taxon>
        <taxon>Spirurina</taxon>
        <taxon>Ascaridomorpha</taxon>
        <taxon>Ascaridoidea</taxon>
        <taxon>Toxocaridae</taxon>
        <taxon>Toxocara</taxon>
    </lineage>
</organism>
<dbReference type="OrthoDB" id="16820at2759"/>
<dbReference type="InterPro" id="IPR029068">
    <property type="entry name" value="Glyas_Bleomycin-R_OHBP_Dase"/>
</dbReference>
<dbReference type="InterPro" id="IPR051785">
    <property type="entry name" value="MMCE/EMCE_epimerase"/>
</dbReference>